<dbReference type="PANTHER" id="PTHR24559">
    <property type="entry name" value="TRANSPOSON TY3-I GAG-POL POLYPROTEIN"/>
    <property type="match status" value="1"/>
</dbReference>
<dbReference type="CDD" id="cd01647">
    <property type="entry name" value="RT_LTR"/>
    <property type="match status" value="1"/>
</dbReference>
<dbReference type="InterPro" id="IPR021109">
    <property type="entry name" value="Peptidase_aspartic_dom_sf"/>
</dbReference>
<proteinExistence type="predicted"/>
<gene>
    <name evidence="2" type="ORF">PoB_006673200</name>
</gene>
<dbReference type="AlphaFoldDB" id="A0AAV4D7V3"/>
<dbReference type="Pfam" id="PF00078">
    <property type="entry name" value="RVT_1"/>
    <property type="match status" value="1"/>
</dbReference>
<accession>A0AAV4D7V3</accession>
<dbReference type="InterPro" id="IPR053134">
    <property type="entry name" value="RNA-dir_DNA_polymerase"/>
</dbReference>
<evidence type="ECO:0000313" key="2">
    <source>
        <dbReference type="EMBL" id="GFO40227.1"/>
    </source>
</evidence>
<reference evidence="2 3" key="1">
    <citation type="journal article" date="2021" name="Elife">
        <title>Chloroplast acquisition without the gene transfer in kleptoplastic sea slugs, Plakobranchus ocellatus.</title>
        <authorList>
            <person name="Maeda T."/>
            <person name="Takahashi S."/>
            <person name="Yoshida T."/>
            <person name="Shimamura S."/>
            <person name="Takaki Y."/>
            <person name="Nagai Y."/>
            <person name="Toyoda A."/>
            <person name="Suzuki Y."/>
            <person name="Arimoto A."/>
            <person name="Ishii H."/>
            <person name="Satoh N."/>
            <person name="Nishiyama T."/>
            <person name="Hasebe M."/>
            <person name="Maruyama T."/>
            <person name="Minagawa J."/>
            <person name="Obokata J."/>
            <person name="Shigenobu S."/>
        </authorList>
    </citation>
    <scope>NUCLEOTIDE SEQUENCE [LARGE SCALE GENOMIC DNA]</scope>
</reference>
<protein>
    <submittedName>
        <fullName evidence="2">Transposon ty3-g Gag-Pol polyprotein</fullName>
    </submittedName>
</protein>
<dbReference type="InterPro" id="IPR043502">
    <property type="entry name" value="DNA/RNA_pol_sf"/>
</dbReference>
<comment type="caution">
    <text evidence="2">The sequence shown here is derived from an EMBL/GenBank/DDBJ whole genome shotgun (WGS) entry which is preliminary data.</text>
</comment>
<name>A0AAV4D7V3_9GAST</name>
<sequence length="388" mass="43834">MHATFNLSVNFPPIVQVFGKRQCQPLGVVAAGTIDQPNTLSAVDRTSGLSYLIDTGAEVSVYPASVQDRRAQQPITTLTATNGTSIHTWVRRNVSLGIDHREQYNHEFYFVDVTRPILGADFFAKHGLAIHLRGKRLLSLDNIPIVLRETKSLFTLAGLGFPLPNEISSLLQQFPELLTPHFHHSTNKHGVEHHIVTHGPPTHCRARRLDLEKLPAVKSEFLQMEEVGIVRRSKSAWSSPLHNVPKSDGKWRPCGDYKRLNASTDDDRYPLPHIQDFNNHLDDCRVFSKIDLIRGYHQIPMAPSSIAKTTVVTSFGLGEFFRMPFGLKNADQSFQRLMDGVLREVPFAFVYLDDILVASHSPQEHSQHLQHLFTLLSSNHHHHQVRCL</sequence>
<evidence type="ECO:0000259" key="1">
    <source>
        <dbReference type="Pfam" id="PF00078"/>
    </source>
</evidence>
<organism evidence="2 3">
    <name type="scientific">Plakobranchus ocellatus</name>
    <dbReference type="NCBI Taxonomy" id="259542"/>
    <lineage>
        <taxon>Eukaryota</taxon>
        <taxon>Metazoa</taxon>
        <taxon>Spiralia</taxon>
        <taxon>Lophotrochozoa</taxon>
        <taxon>Mollusca</taxon>
        <taxon>Gastropoda</taxon>
        <taxon>Heterobranchia</taxon>
        <taxon>Euthyneura</taxon>
        <taxon>Panpulmonata</taxon>
        <taxon>Sacoglossa</taxon>
        <taxon>Placobranchoidea</taxon>
        <taxon>Plakobranchidae</taxon>
        <taxon>Plakobranchus</taxon>
    </lineage>
</organism>
<keyword evidence="3" id="KW-1185">Reference proteome</keyword>
<dbReference type="Proteomes" id="UP000735302">
    <property type="component" value="Unassembled WGS sequence"/>
</dbReference>
<feature type="domain" description="Reverse transcriptase" evidence="1">
    <location>
        <begin position="244"/>
        <end position="378"/>
    </location>
</feature>
<dbReference type="Gene3D" id="2.40.70.10">
    <property type="entry name" value="Acid Proteases"/>
    <property type="match status" value="1"/>
</dbReference>
<dbReference type="SUPFAM" id="SSF50630">
    <property type="entry name" value="Acid proteases"/>
    <property type="match status" value="1"/>
</dbReference>
<dbReference type="PANTHER" id="PTHR24559:SF444">
    <property type="entry name" value="REVERSE TRANSCRIPTASE DOMAIN-CONTAINING PROTEIN"/>
    <property type="match status" value="1"/>
</dbReference>
<evidence type="ECO:0000313" key="3">
    <source>
        <dbReference type="Proteomes" id="UP000735302"/>
    </source>
</evidence>
<dbReference type="InterPro" id="IPR000477">
    <property type="entry name" value="RT_dom"/>
</dbReference>
<dbReference type="SUPFAM" id="SSF56672">
    <property type="entry name" value="DNA/RNA polymerases"/>
    <property type="match status" value="1"/>
</dbReference>
<dbReference type="EMBL" id="BLXT01007596">
    <property type="protein sequence ID" value="GFO40227.1"/>
    <property type="molecule type" value="Genomic_DNA"/>
</dbReference>
<dbReference type="Gene3D" id="3.10.10.10">
    <property type="entry name" value="HIV Type 1 Reverse Transcriptase, subunit A, domain 1"/>
    <property type="match status" value="1"/>
</dbReference>
<dbReference type="Gene3D" id="3.30.70.270">
    <property type="match status" value="1"/>
</dbReference>
<dbReference type="InterPro" id="IPR043128">
    <property type="entry name" value="Rev_trsase/Diguanyl_cyclase"/>
</dbReference>